<dbReference type="Proteomes" id="UP000030106">
    <property type="component" value="Unassembled WGS sequence"/>
</dbReference>
<dbReference type="EMBL" id="ANFO01000777">
    <property type="protein sequence ID" value="KGQ06688.1"/>
    <property type="molecule type" value="Genomic_DNA"/>
</dbReference>
<dbReference type="HOGENOM" id="CLU_2252005_0_0_1"/>
<sequence length="117" mass="13638">MPDEQGQRIKRNCELIWGIGDYDLDVETDDWVNYVASVKRDYISYYGPLLTMTPCCPSPEAAWNELDRMLSLWAKQKLRGRPMTQDERLEIFGGPNGKMKPILRAFAKELKLVERQQ</sequence>
<organism evidence="1 2">
    <name type="scientific">Beauveria bassiana D1-5</name>
    <dbReference type="NCBI Taxonomy" id="1245745"/>
    <lineage>
        <taxon>Eukaryota</taxon>
        <taxon>Fungi</taxon>
        <taxon>Dikarya</taxon>
        <taxon>Ascomycota</taxon>
        <taxon>Pezizomycotina</taxon>
        <taxon>Sordariomycetes</taxon>
        <taxon>Hypocreomycetidae</taxon>
        <taxon>Hypocreales</taxon>
        <taxon>Cordycipitaceae</taxon>
        <taxon>Beauveria</taxon>
    </lineage>
</organism>
<comment type="caution">
    <text evidence="1">The sequence shown here is derived from an EMBL/GenBank/DDBJ whole genome shotgun (WGS) entry which is preliminary data.</text>
</comment>
<protein>
    <submittedName>
        <fullName evidence="1">Uncharacterized protein</fullName>
    </submittedName>
</protein>
<evidence type="ECO:0000313" key="1">
    <source>
        <dbReference type="EMBL" id="KGQ06688.1"/>
    </source>
</evidence>
<evidence type="ECO:0000313" key="2">
    <source>
        <dbReference type="Proteomes" id="UP000030106"/>
    </source>
</evidence>
<dbReference type="AlphaFoldDB" id="A0A0A2VGM1"/>
<accession>A0A0A2VGM1</accession>
<proteinExistence type="predicted"/>
<gene>
    <name evidence="1" type="ORF">BBAD15_g7986</name>
</gene>
<reference evidence="1 2" key="1">
    <citation type="submission" date="2012-10" db="EMBL/GenBank/DDBJ databases">
        <title>Genome sequencing and analysis of entomopathogenic fungi Beauveria bassiana D1-5.</title>
        <authorList>
            <person name="Li Q."/>
            <person name="Wang L."/>
            <person name="Zhang Z."/>
            <person name="Wang Q."/>
            <person name="Ren J."/>
            <person name="Wang M."/>
            <person name="Xu W."/>
            <person name="Wang J."/>
            <person name="Lu Y."/>
            <person name="Du Q."/>
            <person name="Sun Z."/>
        </authorList>
    </citation>
    <scope>NUCLEOTIDE SEQUENCE [LARGE SCALE GENOMIC DNA]</scope>
    <source>
        <strain evidence="1 2">D1-5</strain>
    </source>
</reference>
<name>A0A0A2VGM1_BEABA</name>